<evidence type="ECO:0000313" key="2">
    <source>
        <dbReference type="EMBL" id="KAI9562296.1"/>
    </source>
</evidence>
<evidence type="ECO:0000256" key="1">
    <source>
        <dbReference type="SAM" id="MobiDB-lite"/>
    </source>
</evidence>
<dbReference type="AlphaFoldDB" id="A0AAD5KX90"/>
<accession>A0AAD5KX90</accession>
<reference evidence="2 3" key="1">
    <citation type="submission" date="2022-05" db="EMBL/GenBank/DDBJ databases">
        <title>A multi-omics perspective on studying reproductive biology in Daphnia sinensis.</title>
        <authorList>
            <person name="Jia J."/>
        </authorList>
    </citation>
    <scope>NUCLEOTIDE SEQUENCE [LARGE SCALE GENOMIC DNA]</scope>
    <source>
        <strain evidence="2 3">WSL</strain>
    </source>
</reference>
<feature type="region of interest" description="Disordered" evidence="1">
    <location>
        <begin position="1"/>
        <end position="38"/>
    </location>
</feature>
<sequence>MISLEGEEATHKSELTVNRSRKSFHSPGNLPGGCSSRAEVDWESTSALILELVTK</sequence>
<comment type="caution">
    <text evidence="2">The sequence shown here is derived from an EMBL/GenBank/DDBJ whole genome shotgun (WGS) entry which is preliminary data.</text>
</comment>
<keyword evidence="3" id="KW-1185">Reference proteome</keyword>
<evidence type="ECO:0000313" key="3">
    <source>
        <dbReference type="Proteomes" id="UP000820818"/>
    </source>
</evidence>
<organism evidence="2 3">
    <name type="scientific">Daphnia sinensis</name>
    <dbReference type="NCBI Taxonomy" id="1820382"/>
    <lineage>
        <taxon>Eukaryota</taxon>
        <taxon>Metazoa</taxon>
        <taxon>Ecdysozoa</taxon>
        <taxon>Arthropoda</taxon>
        <taxon>Crustacea</taxon>
        <taxon>Branchiopoda</taxon>
        <taxon>Diplostraca</taxon>
        <taxon>Cladocera</taxon>
        <taxon>Anomopoda</taxon>
        <taxon>Daphniidae</taxon>
        <taxon>Daphnia</taxon>
        <taxon>Daphnia similis group</taxon>
    </lineage>
</organism>
<dbReference type="Proteomes" id="UP000820818">
    <property type="component" value="Linkage Group LG3"/>
</dbReference>
<dbReference type="EMBL" id="WJBH02000003">
    <property type="protein sequence ID" value="KAI9562296.1"/>
    <property type="molecule type" value="Genomic_DNA"/>
</dbReference>
<proteinExistence type="predicted"/>
<name>A0AAD5KX90_9CRUS</name>
<gene>
    <name evidence="2" type="ORF">GHT06_013261</name>
</gene>
<protein>
    <submittedName>
        <fullName evidence="2">Uncharacterized protein</fullName>
    </submittedName>
</protein>